<dbReference type="Proteomes" id="UP000198393">
    <property type="component" value="Unassembled WGS sequence"/>
</dbReference>
<evidence type="ECO:0000256" key="1">
    <source>
        <dbReference type="ARBA" id="ARBA00006153"/>
    </source>
</evidence>
<feature type="binding site" evidence="3">
    <location>
        <position position="142"/>
    </location>
    <ligand>
        <name>Mn(2+)</name>
        <dbReference type="ChEBI" id="CHEBI:29035"/>
        <label>2</label>
    </ligand>
</feature>
<reference evidence="5 6" key="1">
    <citation type="submission" date="2017-06" db="EMBL/GenBank/DDBJ databases">
        <authorList>
            <person name="Kim H.J."/>
            <person name="Triplett B.A."/>
        </authorList>
    </citation>
    <scope>NUCLEOTIDE SEQUENCE [LARGE SCALE GENOMIC DNA]</scope>
    <source>
        <strain evidence="5 6">DSM 19307</strain>
    </source>
</reference>
<dbReference type="RefSeq" id="WP_089357466.1">
    <property type="nucleotide sequence ID" value="NZ_FZPD01000004.1"/>
</dbReference>
<protein>
    <submittedName>
        <fullName evidence="5">Amidohydrolase</fullName>
    </submittedName>
</protein>
<feature type="binding site" evidence="3">
    <location>
        <position position="106"/>
    </location>
    <ligand>
        <name>Mn(2+)</name>
        <dbReference type="ChEBI" id="CHEBI:29035"/>
        <label>2</label>
    </ligand>
</feature>
<dbReference type="PIRSF" id="PIRSF005962">
    <property type="entry name" value="Pept_M20D_amidohydro"/>
    <property type="match status" value="1"/>
</dbReference>
<dbReference type="FunFam" id="3.30.70.360:FF:000014">
    <property type="entry name" value="N-acyl-L-amino acid amidohydrolase"/>
    <property type="match status" value="1"/>
</dbReference>
<dbReference type="Pfam" id="PF01546">
    <property type="entry name" value="Peptidase_M20"/>
    <property type="match status" value="1"/>
</dbReference>
<feature type="binding site" evidence="3">
    <location>
        <position position="169"/>
    </location>
    <ligand>
        <name>Mn(2+)</name>
        <dbReference type="ChEBI" id="CHEBI:29035"/>
        <label>2</label>
    </ligand>
</feature>
<feature type="binding site" evidence="3">
    <location>
        <position position="368"/>
    </location>
    <ligand>
        <name>Mn(2+)</name>
        <dbReference type="ChEBI" id="CHEBI:29035"/>
        <label>2</label>
    </ligand>
</feature>
<keyword evidence="3" id="KW-0464">Manganese</keyword>
<dbReference type="PANTHER" id="PTHR11014:SF63">
    <property type="entry name" value="METALLOPEPTIDASE, PUTATIVE (AFU_ORTHOLOGUE AFUA_6G09600)-RELATED"/>
    <property type="match status" value="1"/>
</dbReference>
<keyword evidence="6" id="KW-1185">Reference proteome</keyword>
<gene>
    <name evidence="5" type="ORF">SAMN05421640_2786</name>
</gene>
<dbReference type="GO" id="GO:0046872">
    <property type="term" value="F:metal ion binding"/>
    <property type="evidence" value="ECO:0007669"/>
    <property type="project" value="UniProtKB-KW"/>
</dbReference>
<proteinExistence type="inferred from homology"/>
<dbReference type="AlphaFoldDB" id="A0A239KN98"/>
<dbReference type="EMBL" id="FZPD01000004">
    <property type="protein sequence ID" value="SNT19535.1"/>
    <property type="molecule type" value="Genomic_DNA"/>
</dbReference>
<evidence type="ECO:0000256" key="3">
    <source>
        <dbReference type="PIRSR" id="PIRSR005962-1"/>
    </source>
</evidence>
<dbReference type="InterPro" id="IPR002933">
    <property type="entry name" value="Peptidase_M20"/>
</dbReference>
<dbReference type="InterPro" id="IPR017439">
    <property type="entry name" value="Amidohydrolase"/>
</dbReference>
<dbReference type="Gene3D" id="3.30.70.360">
    <property type="match status" value="1"/>
</dbReference>
<evidence type="ECO:0000259" key="4">
    <source>
        <dbReference type="Pfam" id="PF07687"/>
    </source>
</evidence>
<comment type="cofactor">
    <cofactor evidence="3">
        <name>Mn(2+)</name>
        <dbReference type="ChEBI" id="CHEBI:29035"/>
    </cofactor>
    <text evidence="3">The Mn(2+) ion enhances activity.</text>
</comment>
<dbReference type="SUPFAM" id="SSF55031">
    <property type="entry name" value="Bacterial exopeptidase dimerisation domain"/>
    <property type="match status" value="1"/>
</dbReference>
<dbReference type="GO" id="GO:0016787">
    <property type="term" value="F:hydrolase activity"/>
    <property type="evidence" value="ECO:0007669"/>
    <property type="project" value="UniProtKB-KW"/>
</dbReference>
<dbReference type="Gene3D" id="3.40.630.10">
    <property type="entry name" value="Zn peptidases"/>
    <property type="match status" value="1"/>
</dbReference>
<dbReference type="CDD" id="cd03886">
    <property type="entry name" value="M20_Acy1"/>
    <property type="match status" value="1"/>
</dbReference>
<dbReference type="PANTHER" id="PTHR11014">
    <property type="entry name" value="PEPTIDASE M20 FAMILY MEMBER"/>
    <property type="match status" value="1"/>
</dbReference>
<comment type="similarity">
    <text evidence="1">Belongs to the peptidase M20 family.</text>
</comment>
<dbReference type="Pfam" id="PF07687">
    <property type="entry name" value="M20_dimer"/>
    <property type="match status" value="1"/>
</dbReference>
<dbReference type="NCBIfam" id="TIGR01891">
    <property type="entry name" value="amidohydrolases"/>
    <property type="match status" value="1"/>
</dbReference>
<feature type="binding site" evidence="3">
    <location>
        <position position="108"/>
    </location>
    <ligand>
        <name>Mn(2+)</name>
        <dbReference type="ChEBI" id="CHEBI:29035"/>
        <label>2</label>
    </ligand>
</feature>
<dbReference type="InterPro" id="IPR011650">
    <property type="entry name" value="Peptidase_M20_dimer"/>
</dbReference>
<organism evidence="5 6">
    <name type="scientific">Ekhidna lutea</name>
    <dbReference type="NCBI Taxonomy" id="447679"/>
    <lineage>
        <taxon>Bacteria</taxon>
        <taxon>Pseudomonadati</taxon>
        <taxon>Bacteroidota</taxon>
        <taxon>Cytophagia</taxon>
        <taxon>Cytophagales</taxon>
        <taxon>Reichenbachiellaceae</taxon>
        <taxon>Ekhidna</taxon>
    </lineage>
</organism>
<dbReference type="InterPro" id="IPR036264">
    <property type="entry name" value="Bact_exopeptidase_dim_dom"/>
</dbReference>
<evidence type="ECO:0000313" key="5">
    <source>
        <dbReference type="EMBL" id="SNT19535.1"/>
    </source>
</evidence>
<dbReference type="OrthoDB" id="9776731at2"/>
<dbReference type="SUPFAM" id="SSF53187">
    <property type="entry name" value="Zn-dependent exopeptidases"/>
    <property type="match status" value="1"/>
</dbReference>
<name>A0A239KN98_EKHLU</name>
<sequence length="396" mass="43344">MSDLIQKIKSLSDAYFEEILEIRRHIHSNPELSFQEHNTASFIEEKLKSFGLKDAHRIAETGVTFCLEGKKPGKTIALRADIDALPITEANDVPYKSKNEGVMHACGHDVHTSNLLGVAKILSQLTDKFEGTIKFIFQPAEEKSPGGASILIKEGILENPTPETILGQHVMPLIPEGKVGFRSGKYMASADEVYLTVKGKGGHAAMPETFVDPIAIASQIIVSLQQIVSRIANPKIPSVLSFGKIAGGNVNNVIPDEVKIDGTFRTFDEDWRKVALQKIKDISTSIASSMGGSCEVHIASGYPFLVNDEAYTKRNVEAAKAYMGEENVVELDLWMAAEDFAFYTHQVPGCFYRLGTRNEAKGITSGVHTPTFNIDENALKTGMGLMAYLAINELNN</sequence>
<evidence type="ECO:0000313" key="6">
    <source>
        <dbReference type="Proteomes" id="UP000198393"/>
    </source>
</evidence>
<keyword evidence="3" id="KW-0479">Metal-binding</keyword>
<keyword evidence="2 5" id="KW-0378">Hydrolase</keyword>
<feature type="domain" description="Peptidase M20 dimerisation" evidence="4">
    <location>
        <begin position="193"/>
        <end position="285"/>
    </location>
</feature>
<accession>A0A239KN98</accession>
<evidence type="ECO:0000256" key="2">
    <source>
        <dbReference type="ARBA" id="ARBA00022801"/>
    </source>
</evidence>